<sequence length="143" mass="15996">MNEMDEATENAQISSENDQATTNHDFGSTSMGCTQEFTQALENLNIEMEDNELDDANNEVNGNDPEDESKGCDMTIQHDKLSKKEKLQLLLSFVGVGVTMLTSTPKRKKPNRKKAKQKKAKSNGIMLDSSFFHSLEHGLVITW</sequence>
<dbReference type="EMBL" id="AYRZ02000010">
    <property type="protein sequence ID" value="PHT71120.1"/>
    <property type="molecule type" value="Genomic_DNA"/>
</dbReference>
<feature type="region of interest" description="Disordered" evidence="1">
    <location>
        <begin position="101"/>
        <end position="121"/>
    </location>
</feature>
<dbReference type="AlphaFoldDB" id="A0A2G2YN07"/>
<keyword evidence="3" id="KW-1185">Reference proteome</keyword>
<name>A0A2G2YN07_CAPAN</name>
<proteinExistence type="predicted"/>
<feature type="compositionally biased region" description="Basic residues" evidence="1">
    <location>
        <begin position="105"/>
        <end position="121"/>
    </location>
</feature>
<evidence type="ECO:0000256" key="1">
    <source>
        <dbReference type="SAM" id="MobiDB-lite"/>
    </source>
</evidence>
<organism evidence="2 3">
    <name type="scientific">Capsicum annuum</name>
    <name type="common">Capsicum pepper</name>
    <dbReference type="NCBI Taxonomy" id="4072"/>
    <lineage>
        <taxon>Eukaryota</taxon>
        <taxon>Viridiplantae</taxon>
        <taxon>Streptophyta</taxon>
        <taxon>Embryophyta</taxon>
        <taxon>Tracheophyta</taxon>
        <taxon>Spermatophyta</taxon>
        <taxon>Magnoliopsida</taxon>
        <taxon>eudicotyledons</taxon>
        <taxon>Gunneridae</taxon>
        <taxon>Pentapetalae</taxon>
        <taxon>asterids</taxon>
        <taxon>lamiids</taxon>
        <taxon>Solanales</taxon>
        <taxon>Solanaceae</taxon>
        <taxon>Solanoideae</taxon>
        <taxon>Capsiceae</taxon>
        <taxon>Capsicum</taxon>
    </lineage>
</organism>
<comment type="caution">
    <text evidence="2">The sequence shown here is derived from an EMBL/GenBank/DDBJ whole genome shotgun (WGS) entry which is preliminary data.</text>
</comment>
<dbReference type="Proteomes" id="UP000222542">
    <property type="component" value="Unassembled WGS sequence"/>
</dbReference>
<feature type="region of interest" description="Disordered" evidence="1">
    <location>
        <begin position="1"/>
        <end position="31"/>
    </location>
</feature>
<dbReference type="Gramene" id="PHT71120">
    <property type="protein sequence ID" value="PHT71120"/>
    <property type="gene ID" value="T459_26224"/>
</dbReference>
<reference evidence="2 3" key="1">
    <citation type="journal article" date="2014" name="Nat. Genet.">
        <title>Genome sequence of the hot pepper provides insights into the evolution of pungency in Capsicum species.</title>
        <authorList>
            <person name="Kim S."/>
            <person name="Park M."/>
            <person name="Yeom S.I."/>
            <person name="Kim Y.M."/>
            <person name="Lee J.M."/>
            <person name="Lee H.A."/>
            <person name="Seo E."/>
            <person name="Choi J."/>
            <person name="Cheong K."/>
            <person name="Kim K.T."/>
            <person name="Jung K."/>
            <person name="Lee G.W."/>
            <person name="Oh S.K."/>
            <person name="Bae C."/>
            <person name="Kim S.B."/>
            <person name="Lee H.Y."/>
            <person name="Kim S.Y."/>
            <person name="Kim M.S."/>
            <person name="Kang B.C."/>
            <person name="Jo Y.D."/>
            <person name="Yang H.B."/>
            <person name="Jeong H.J."/>
            <person name="Kang W.H."/>
            <person name="Kwon J.K."/>
            <person name="Shin C."/>
            <person name="Lim J.Y."/>
            <person name="Park J.H."/>
            <person name="Huh J.H."/>
            <person name="Kim J.S."/>
            <person name="Kim B.D."/>
            <person name="Cohen O."/>
            <person name="Paran I."/>
            <person name="Suh M.C."/>
            <person name="Lee S.B."/>
            <person name="Kim Y.K."/>
            <person name="Shin Y."/>
            <person name="Noh S.J."/>
            <person name="Park J."/>
            <person name="Seo Y.S."/>
            <person name="Kwon S.Y."/>
            <person name="Kim H.A."/>
            <person name="Park J.M."/>
            <person name="Kim H.J."/>
            <person name="Choi S.B."/>
            <person name="Bosland P.W."/>
            <person name="Reeves G."/>
            <person name="Jo S.H."/>
            <person name="Lee B.W."/>
            <person name="Cho H.T."/>
            <person name="Choi H.S."/>
            <person name="Lee M.S."/>
            <person name="Yu Y."/>
            <person name="Do Choi Y."/>
            <person name="Park B.S."/>
            <person name="van Deynze A."/>
            <person name="Ashrafi H."/>
            <person name="Hill T."/>
            <person name="Kim W.T."/>
            <person name="Pai H.S."/>
            <person name="Ahn H.K."/>
            <person name="Yeam I."/>
            <person name="Giovannoni J.J."/>
            <person name="Rose J.K."/>
            <person name="Sorensen I."/>
            <person name="Lee S.J."/>
            <person name="Kim R.W."/>
            <person name="Choi I.Y."/>
            <person name="Choi B.S."/>
            <person name="Lim J.S."/>
            <person name="Lee Y.H."/>
            <person name="Choi D."/>
        </authorList>
    </citation>
    <scope>NUCLEOTIDE SEQUENCE [LARGE SCALE GENOMIC DNA]</scope>
    <source>
        <strain evidence="3">cv. CM334</strain>
    </source>
</reference>
<reference evidence="2 3" key="2">
    <citation type="journal article" date="2017" name="Genome Biol.">
        <title>New reference genome sequences of hot pepper reveal the massive evolution of plant disease-resistance genes by retroduplication.</title>
        <authorList>
            <person name="Kim S."/>
            <person name="Park J."/>
            <person name="Yeom S.I."/>
            <person name="Kim Y.M."/>
            <person name="Seo E."/>
            <person name="Kim K.T."/>
            <person name="Kim M.S."/>
            <person name="Lee J.M."/>
            <person name="Cheong K."/>
            <person name="Shin H.S."/>
            <person name="Kim S.B."/>
            <person name="Han K."/>
            <person name="Lee J."/>
            <person name="Park M."/>
            <person name="Lee H.A."/>
            <person name="Lee H.Y."/>
            <person name="Lee Y."/>
            <person name="Oh S."/>
            <person name="Lee J.H."/>
            <person name="Choi E."/>
            <person name="Choi E."/>
            <person name="Lee S.E."/>
            <person name="Jeon J."/>
            <person name="Kim H."/>
            <person name="Choi G."/>
            <person name="Song H."/>
            <person name="Lee J."/>
            <person name="Lee S.C."/>
            <person name="Kwon J.K."/>
            <person name="Lee H.Y."/>
            <person name="Koo N."/>
            <person name="Hong Y."/>
            <person name="Kim R.W."/>
            <person name="Kang W.H."/>
            <person name="Huh J.H."/>
            <person name="Kang B.C."/>
            <person name="Yang T.J."/>
            <person name="Lee Y.H."/>
            <person name="Bennetzen J.L."/>
            <person name="Choi D."/>
        </authorList>
    </citation>
    <scope>NUCLEOTIDE SEQUENCE [LARGE SCALE GENOMIC DNA]</scope>
    <source>
        <strain evidence="3">cv. CM334</strain>
    </source>
</reference>
<accession>A0A2G2YN07</accession>
<protein>
    <submittedName>
        <fullName evidence="2">Uncharacterized protein</fullName>
    </submittedName>
</protein>
<gene>
    <name evidence="2" type="ORF">T459_26224</name>
</gene>
<evidence type="ECO:0000313" key="2">
    <source>
        <dbReference type="EMBL" id="PHT71120.1"/>
    </source>
</evidence>
<evidence type="ECO:0000313" key="3">
    <source>
        <dbReference type="Proteomes" id="UP000222542"/>
    </source>
</evidence>
<feature type="compositionally biased region" description="Polar residues" evidence="1">
    <location>
        <begin position="9"/>
        <end position="31"/>
    </location>
</feature>
<feature type="region of interest" description="Disordered" evidence="1">
    <location>
        <begin position="50"/>
        <end position="72"/>
    </location>
</feature>